<evidence type="ECO:0000313" key="2">
    <source>
        <dbReference type="EMBL" id="MEQ2213630.1"/>
    </source>
</evidence>
<organism evidence="2 3">
    <name type="scientific">Xenoophorus captivus</name>
    <dbReference type="NCBI Taxonomy" id="1517983"/>
    <lineage>
        <taxon>Eukaryota</taxon>
        <taxon>Metazoa</taxon>
        <taxon>Chordata</taxon>
        <taxon>Craniata</taxon>
        <taxon>Vertebrata</taxon>
        <taxon>Euteleostomi</taxon>
        <taxon>Actinopterygii</taxon>
        <taxon>Neopterygii</taxon>
        <taxon>Teleostei</taxon>
        <taxon>Neoteleostei</taxon>
        <taxon>Acanthomorphata</taxon>
        <taxon>Ovalentaria</taxon>
        <taxon>Atherinomorphae</taxon>
        <taxon>Cyprinodontiformes</taxon>
        <taxon>Goodeidae</taxon>
        <taxon>Xenoophorus</taxon>
    </lineage>
</organism>
<gene>
    <name evidence="2" type="ORF">XENOCAPTIV_018137</name>
</gene>
<name>A0ABV0RZB8_9TELE</name>
<comment type="caution">
    <text evidence="2">The sequence shown here is derived from an EMBL/GenBank/DDBJ whole genome shotgun (WGS) entry which is preliminary data.</text>
</comment>
<proteinExistence type="predicted"/>
<accession>A0ABV0RZB8</accession>
<evidence type="ECO:0000256" key="1">
    <source>
        <dbReference type="SAM" id="MobiDB-lite"/>
    </source>
</evidence>
<reference evidence="2 3" key="1">
    <citation type="submission" date="2021-06" db="EMBL/GenBank/DDBJ databases">
        <authorList>
            <person name="Palmer J.M."/>
        </authorList>
    </citation>
    <scope>NUCLEOTIDE SEQUENCE [LARGE SCALE GENOMIC DNA]</scope>
    <source>
        <strain evidence="2 3">XC_2019</strain>
        <tissue evidence="2">Muscle</tissue>
    </source>
</reference>
<dbReference type="EMBL" id="JAHRIN010062618">
    <property type="protein sequence ID" value="MEQ2213630.1"/>
    <property type="molecule type" value="Genomic_DNA"/>
</dbReference>
<feature type="compositionally biased region" description="Polar residues" evidence="1">
    <location>
        <begin position="43"/>
        <end position="55"/>
    </location>
</feature>
<feature type="non-terminal residue" evidence="2">
    <location>
        <position position="1"/>
    </location>
</feature>
<keyword evidence="3" id="KW-1185">Reference proteome</keyword>
<evidence type="ECO:0000313" key="3">
    <source>
        <dbReference type="Proteomes" id="UP001434883"/>
    </source>
</evidence>
<dbReference type="Proteomes" id="UP001434883">
    <property type="component" value="Unassembled WGS sequence"/>
</dbReference>
<sequence length="120" mass="13029">LLRCTPGGRRRGATSGGQGISWSIKEMASANQRTDREPAFPKISTQTPSLNKSQSGLSLSSLFKVLGDSSLRLYTPELRKPKSEYKAVSLEKFRSLQDKLLLLDLAVAAHDGNAITAVKL</sequence>
<protein>
    <submittedName>
        <fullName evidence="2">Uncharacterized protein</fullName>
    </submittedName>
</protein>
<feature type="region of interest" description="Disordered" evidence="1">
    <location>
        <begin position="1"/>
        <end position="55"/>
    </location>
</feature>